<dbReference type="GO" id="GO:0046556">
    <property type="term" value="F:alpha-L-arabinofuranosidase activity"/>
    <property type="evidence" value="ECO:0007669"/>
    <property type="project" value="TreeGrafter"/>
</dbReference>
<evidence type="ECO:0000256" key="2">
    <source>
        <dbReference type="ARBA" id="ARBA00022525"/>
    </source>
</evidence>
<keyword evidence="6" id="KW-0326">Glycosidase</keyword>
<dbReference type="InterPro" id="IPR013783">
    <property type="entry name" value="Ig-like_fold"/>
</dbReference>
<evidence type="ECO:0000256" key="6">
    <source>
        <dbReference type="ARBA" id="ARBA00023295"/>
    </source>
</evidence>
<dbReference type="Pfam" id="PF00933">
    <property type="entry name" value="Glyco_hydro_3"/>
    <property type="match status" value="1"/>
</dbReference>
<dbReference type="InterPro" id="IPR001764">
    <property type="entry name" value="Glyco_hydro_3_N"/>
</dbReference>
<dbReference type="FunFam" id="3.40.50.1700:FF:000001">
    <property type="entry name" value="probable beta-D-xylosidase 2"/>
    <property type="match status" value="1"/>
</dbReference>
<evidence type="ECO:0000256" key="1">
    <source>
        <dbReference type="ARBA" id="ARBA00004613"/>
    </source>
</evidence>
<evidence type="ECO:0000313" key="9">
    <source>
        <dbReference type="Proteomes" id="UP000015453"/>
    </source>
</evidence>
<dbReference type="AlphaFoldDB" id="S8D8G1"/>
<dbReference type="SMART" id="SM01217">
    <property type="entry name" value="Fn3_like"/>
    <property type="match status" value="1"/>
</dbReference>
<dbReference type="Pfam" id="PF01915">
    <property type="entry name" value="Glyco_hydro_3_C"/>
    <property type="match status" value="1"/>
</dbReference>
<dbReference type="OrthoDB" id="47059at2759"/>
<keyword evidence="4" id="KW-0378">Hydrolase</keyword>
<dbReference type="GO" id="GO:0031222">
    <property type="term" value="P:arabinan catabolic process"/>
    <property type="evidence" value="ECO:0007669"/>
    <property type="project" value="TreeGrafter"/>
</dbReference>
<dbReference type="GO" id="GO:0005576">
    <property type="term" value="C:extracellular region"/>
    <property type="evidence" value="ECO:0007669"/>
    <property type="project" value="UniProtKB-SubCell"/>
</dbReference>
<dbReference type="GO" id="GO:0045493">
    <property type="term" value="P:xylan catabolic process"/>
    <property type="evidence" value="ECO:0007669"/>
    <property type="project" value="InterPro"/>
</dbReference>
<evidence type="ECO:0000256" key="4">
    <source>
        <dbReference type="ARBA" id="ARBA00022801"/>
    </source>
</evidence>
<keyword evidence="5" id="KW-0325">Glycoprotein</keyword>
<dbReference type="EMBL" id="AUSU01000323">
    <property type="protein sequence ID" value="EPS73741.1"/>
    <property type="molecule type" value="Genomic_DNA"/>
</dbReference>
<dbReference type="Gene3D" id="3.40.50.1700">
    <property type="entry name" value="Glycoside hydrolase family 3 C-terminal domain"/>
    <property type="match status" value="1"/>
</dbReference>
<dbReference type="InterPro" id="IPR044993">
    <property type="entry name" value="BXL"/>
</dbReference>
<evidence type="ECO:0000259" key="7">
    <source>
        <dbReference type="SMART" id="SM01217"/>
    </source>
</evidence>
<organism evidence="8 9">
    <name type="scientific">Genlisea aurea</name>
    <dbReference type="NCBI Taxonomy" id="192259"/>
    <lineage>
        <taxon>Eukaryota</taxon>
        <taxon>Viridiplantae</taxon>
        <taxon>Streptophyta</taxon>
        <taxon>Embryophyta</taxon>
        <taxon>Tracheophyta</taxon>
        <taxon>Spermatophyta</taxon>
        <taxon>Magnoliopsida</taxon>
        <taxon>eudicotyledons</taxon>
        <taxon>Gunneridae</taxon>
        <taxon>Pentapetalae</taxon>
        <taxon>asterids</taxon>
        <taxon>lamiids</taxon>
        <taxon>Lamiales</taxon>
        <taxon>Lentibulariaceae</taxon>
        <taxon>Genlisea</taxon>
    </lineage>
</organism>
<dbReference type="SUPFAM" id="SSF52279">
    <property type="entry name" value="Beta-D-glucan exohydrolase, C-terminal domain"/>
    <property type="match status" value="1"/>
</dbReference>
<feature type="non-terminal residue" evidence="8">
    <location>
        <position position="1"/>
    </location>
</feature>
<accession>S8D8G1</accession>
<dbReference type="Gene3D" id="3.20.20.300">
    <property type="entry name" value="Glycoside hydrolase, family 3, N-terminal domain"/>
    <property type="match status" value="1"/>
</dbReference>
<dbReference type="InterPro" id="IPR026891">
    <property type="entry name" value="Fn3-like"/>
</dbReference>
<feature type="non-terminal residue" evidence="8">
    <location>
        <position position="770"/>
    </location>
</feature>
<proteinExistence type="predicted"/>
<dbReference type="Gene3D" id="2.60.40.10">
    <property type="entry name" value="Immunoglobulins"/>
    <property type="match status" value="1"/>
</dbReference>
<dbReference type="PANTHER" id="PTHR42721:SF1">
    <property type="entry name" value="BETA-D-XYLOSIDASE 6-RELATED"/>
    <property type="match status" value="1"/>
</dbReference>
<dbReference type="PANTHER" id="PTHR42721">
    <property type="entry name" value="SUGAR HYDROLASE-RELATED"/>
    <property type="match status" value="1"/>
</dbReference>
<dbReference type="InterPro" id="IPR017853">
    <property type="entry name" value="GH"/>
</dbReference>
<dbReference type="InterPro" id="IPR002772">
    <property type="entry name" value="Glyco_hydro_3_C"/>
</dbReference>
<comment type="subcellular location">
    <subcellularLocation>
        <location evidence="1">Secreted</location>
    </subcellularLocation>
</comment>
<dbReference type="InterPro" id="IPR036881">
    <property type="entry name" value="Glyco_hydro_3_C_sf"/>
</dbReference>
<keyword evidence="3" id="KW-0732">Signal</keyword>
<dbReference type="InterPro" id="IPR036962">
    <property type="entry name" value="Glyco_hydro_3_N_sf"/>
</dbReference>
<protein>
    <recommendedName>
        <fullName evidence="7">Fibronectin type III-like domain-containing protein</fullName>
    </recommendedName>
</protein>
<dbReference type="Proteomes" id="UP000015453">
    <property type="component" value="Unassembled WGS sequence"/>
</dbReference>
<dbReference type="SUPFAM" id="SSF51445">
    <property type="entry name" value="(Trans)glycosidases"/>
    <property type="match status" value="1"/>
</dbReference>
<keyword evidence="2" id="KW-0964">Secreted</keyword>
<name>S8D8G1_9LAMI</name>
<dbReference type="Pfam" id="PF14310">
    <property type="entry name" value="Fn3-like"/>
    <property type="match status" value="1"/>
</dbReference>
<keyword evidence="9" id="KW-1185">Reference proteome</keyword>
<gene>
    <name evidence="8" type="ORF">M569_01013</name>
</gene>
<dbReference type="GO" id="GO:0009044">
    <property type="term" value="F:xylan 1,4-beta-xylosidase activity"/>
    <property type="evidence" value="ECO:0007669"/>
    <property type="project" value="InterPro"/>
</dbReference>
<evidence type="ECO:0000313" key="8">
    <source>
        <dbReference type="EMBL" id="EPS73741.1"/>
    </source>
</evidence>
<sequence>FFFFFFAVLLHAHGGPPRKPIYEVPYPCLHRHGDYEFCNNSLPIDRRSRSLISLLTLDEKIRLLCSNASGISRLGIPPYLWWSESLHGIADNGPGVSFQGSIRSATNFPQVLLAAATFNRSLWRAVASAIGVEALAMHSVGQAGLTYFAPNINIFRDPRWGRGQETPGEDPYVASAYAVEYVKGFQWLDGVVSRRRTLGNGDFHGGGDRRLMLSACCKHLTAYDLEKWGQFTRYNFNAVITPQDMADTYQVPFRSCVEKGGASCVMCSYNSVNGVPACANRRLLQQARTDWNLRGYIASDCDAVATIYENQNFTKTPEDAVAAALKAGTDINCGSYMLRHMKSAFEQGKVSEGDIDKAVLNLLSVQFRLGIFDGASSRGDEFAPEEDVCSSDHLKLALEATKQGIVLLKNDANLLPFDSYGIDSLALIGPLANSTNIGGDYTGIPCHQSSILDGLRRVVDRVHYVSGCQDVRCNSTVGFAEAVSISRRSEYVVVVAGLDLGEETEDKDRYSLLLPGYQMQLIHEIAALSKNPLVLVIVSGGPVDVSFAVDDPCIGSVLWIGYPGESGGEALSEVIFGRYNPGGRLPVTWYPESFTRVPMNDMNLRADPSRDYPGRTHRFYTGDVVFEFGHGLSYTNFTHEFVSVPRELRFFGSSSSAKNHIKVDDVPSAFCASSRFRVDISVRNEGDVDGSHVVFLFWKVPEGSDVKGVPRRQVIGFQRVHVPARRMVTAEFDVDPCRDLSFADENGDRVILLPDHYILQSANIQHLLSI</sequence>
<evidence type="ECO:0000256" key="3">
    <source>
        <dbReference type="ARBA" id="ARBA00022729"/>
    </source>
</evidence>
<comment type="caution">
    <text evidence="8">The sequence shown here is derived from an EMBL/GenBank/DDBJ whole genome shotgun (WGS) entry which is preliminary data.</text>
</comment>
<evidence type="ECO:0000256" key="5">
    <source>
        <dbReference type="ARBA" id="ARBA00023180"/>
    </source>
</evidence>
<feature type="domain" description="Fibronectin type III-like" evidence="7">
    <location>
        <begin position="692"/>
        <end position="764"/>
    </location>
</feature>
<dbReference type="FunFam" id="3.20.20.300:FF:000004">
    <property type="entry name" value="probable beta-D-xylosidase 7"/>
    <property type="match status" value="1"/>
</dbReference>
<reference evidence="8 9" key="1">
    <citation type="journal article" date="2013" name="BMC Genomics">
        <title>The miniature genome of a carnivorous plant Genlisea aurea contains a low number of genes and short non-coding sequences.</title>
        <authorList>
            <person name="Leushkin E.V."/>
            <person name="Sutormin R.A."/>
            <person name="Nabieva E.R."/>
            <person name="Penin A.A."/>
            <person name="Kondrashov A.S."/>
            <person name="Logacheva M.D."/>
        </authorList>
    </citation>
    <scope>NUCLEOTIDE SEQUENCE [LARGE SCALE GENOMIC DNA]</scope>
</reference>